<evidence type="ECO:0000259" key="1">
    <source>
        <dbReference type="PROSITE" id="PS50110"/>
    </source>
</evidence>
<accession>X0XA02</accession>
<dbReference type="EMBL" id="BARS01040229">
    <property type="protein sequence ID" value="GAG33473.1"/>
    <property type="molecule type" value="Genomic_DNA"/>
</dbReference>
<sequence>MAYNILVVDDSKTIRSIIVKILKLTKLDIGQIHEAENGREALDCLKDNWVDLILSDLNMPVMSGIELVSKMAKD</sequence>
<gene>
    <name evidence="2" type="ORF">S01H1_61361</name>
</gene>
<dbReference type="InterPro" id="IPR052048">
    <property type="entry name" value="ST_Response_Regulator"/>
</dbReference>
<dbReference type="PROSITE" id="PS50110">
    <property type="entry name" value="RESPONSE_REGULATORY"/>
    <property type="match status" value="1"/>
</dbReference>
<dbReference type="Pfam" id="PF00072">
    <property type="entry name" value="Response_reg"/>
    <property type="match status" value="1"/>
</dbReference>
<feature type="non-terminal residue" evidence="2">
    <location>
        <position position="74"/>
    </location>
</feature>
<comment type="caution">
    <text evidence="2">The sequence shown here is derived from an EMBL/GenBank/DDBJ whole genome shotgun (WGS) entry which is preliminary data.</text>
</comment>
<name>X0XA02_9ZZZZ</name>
<dbReference type="InterPro" id="IPR001789">
    <property type="entry name" value="Sig_transdc_resp-reg_receiver"/>
</dbReference>
<dbReference type="InterPro" id="IPR011006">
    <property type="entry name" value="CheY-like_superfamily"/>
</dbReference>
<organism evidence="2">
    <name type="scientific">marine sediment metagenome</name>
    <dbReference type="NCBI Taxonomy" id="412755"/>
    <lineage>
        <taxon>unclassified sequences</taxon>
        <taxon>metagenomes</taxon>
        <taxon>ecological metagenomes</taxon>
    </lineage>
</organism>
<reference evidence="2" key="1">
    <citation type="journal article" date="2014" name="Front. Microbiol.">
        <title>High frequency of phylogenetically diverse reductive dehalogenase-homologous genes in deep subseafloor sedimentary metagenomes.</title>
        <authorList>
            <person name="Kawai M."/>
            <person name="Futagami T."/>
            <person name="Toyoda A."/>
            <person name="Takaki Y."/>
            <person name="Nishi S."/>
            <person name="Hori S."/>
            <person name="Arai W."/>
            <person name="Tsubouchi T."/>
            <person name="Morono Y."/>
            <person name="Uchiyama I."/>
            <person name="Ito T."/>
            <person name="Fujiyama A."/>
            <person name="Inagaki F."/>
            <person name="Takami H."/>
        </authorList>
    </citation>
    <scope>NUCLEOTIDE SEQUENCE</scope>
    <source>
        <strain evidence="2">Expedition CK06-06</strain>
    </source>
</reference>
<evidence type="ECO:0000313" key="2">
    <source>
        <dbReference type="EMBL" id="GAG33473.1"/>
    </source>
</evidence>
<dbReference type="Gene3D" id="3.40.50.2300">
    <property type="match status" value="1"/>
</dbReference>
<dbReference type="GO" id="GO:0000160">
    <property type="term" value="P:phosphorelay signal transduction system"/>
    <property type="evidence" value="ECO:0007669"/>
    <property type="project" value="InterPro"/>
</dbReference>
<dbReference type="PANTHER" id="PTHR43228">
    <property type="entry name" value="TWO-COMPONENT RESPONSE REGULATOR"/>
    <property type="match status" value="1"/>
</dbReference>
<proteinExistence type="predicted"/>
<protein>
    <recommendedName>
        <fullName evidence="1">Response regulatory domain-containing protein</fullName>
    </recommendedName>
</protein>
<dbReference type="PANTHER" id="PTHR43228:SF1">
    <property type="entry name" value="TWO-COMPONENT RESPONSE REGULATOR ARR22"/>
    <property type="match status" value="1"/>
</dbReference>
<dbReference type="SUPFAM" id="SSF52172">
    <property type="entry name" value="CheY-like"/>
    <property type="match status" value="1"/>
</dbReference>
<dbReference type="AlphaFoldDB" id="X0XA02"/>
<feature type="domain" description="Response regulatory" evidence="1">
    <location>
        <begin position="4"/>
        <end position="74"/>
    </location>
</feature>